<evidence type="ECO:0000313" key="2">
    <source>
        <dbReference type="EMBL" id="EMP34841.1"/>
    </source>
</evidence>
<evidence type="ECO:0000313" key="3">
    <source>
        <dbReference type="Proteomes" id="UP000031443"/>
    </source>
</evidence>
<protein>
    <submittedName>
        <fullName evidence="2">Lethal(3)malignant brain tumor-like protein 3</fullName>
    </submittedName>
</protein>
<keyword evidence="1" id="KW-0732">Signal</keyword>
<feature type="chain" id="PRO_5004079958" evidence="1">
    <location>
        <begin position="23"/>
        <end position="142"/>
    </location>
</feature>
<accession>M7BA92</accession>
<dbReference type="EMBL" id="KB531022">
    <property type="protein sequence ID" value="EMP34841.1"/>
    <property type="molecule type" value="Genomic_DNA"/>
</dbReference>
<keyword evidence="3" id="KW-1185">Reference proteome</keyword>
<name>M7BA92_CHEMY</name>
<gene>
    <name evidence="2" type="ORF">UY3_07998</name>
</gene>
<sequence>MALTLSQLDELVLLLAASGVQQGPRCQDMQEACLCTLAALLTGSYQSCPYSDVNLNKERILPDRLSGEMPLASPSVPKNRRTENLKALLSRKTCAFLYIAISREEMALSELSLQMIELTKIDADFIMYDLARVQTIKMLIII</sequence>
<evidence type="ECO:0000256" key="1">
    <source>
        <dbReference type="SAM" id="SignalP"/>
    </source>
</evidence>
<dbReference type="AlphaFoldDB" id="M7BA92"/>
<reference evidence="3" key="1">
    <citation type="journal article" date="2013" name="Nat. Genet.">
        <title>The draft genomes of soft-shell turtle and green sea turtle yield insights into the development and evolution of the turtle-specific body plan.</title>
        <authorList>
            <person name="Wang Z."/>
            <person name="Pascual-Anaya J."/>
            <person name="Zadissa A."/>
            <person name="Li W."/>
            <person name="Niimura Y."/>
            <person name="Huang Z."/>
            <person name="Li C."/>
            <person name="White S."/>
            <person name="Xiong Z."/>
            <person name="Fang D."/>
            <person name="Wang B."/>
            <person name="Ming Y."/>
            <person name="Chen Y."/>
            <person name="Zheng Y."/>
            <person name="Kuraku S."/>
            <person name="Pignatelli M."/>
            <person name="Herrero J."/>
            <person name="Beal K."/>
            <person name="Nozawa M."/>
            <person name="Li Q."/>
            <person name="Wang J."/>
            <person name="Zhang H."/>
            <person name="Yu L."/>
            <person name="Shigenobu S."/>
            <person name="Wang J."/>
            <person name="Liu J."/>
            <person name="Flicek P."/>
            <person name="Searle S."/>
            <person name="Wang J."/>
            <person name="Kuratani S."/>
            <person name="Yin Y."/>
            <person name="Aken B."/>
            <person name="Zhang G."/>
            <person name="Irie N."/>
        </authorList>
    </citation>
    <scope>NUCLEOTIDE SEQUENCE [LARGE SCALE GENOMIC DNA]</scope>
</reference>
<dbReference type="eggNOG" id="KOG3766">
    <property type="taxonomic scope" value="Eukaryota"/>
</dbReference>
<dbReference type="Proteomes" id="UP000031443">
    <property type="component" value="Unassembled WGS sequence"/>
</dbReference>
<feature type="signal peptide" evidence="1">
    <location>
        <begin position="1"/>
        <end position="22"/>
    </location>
</feature>
<organism evidence="2 3">
    <name type="scientific">Chelonia mydas</name>
    <name type="common">Green sea-turtle</name>
    <name type="synonym">Chelonia agassizi</name>
    <dbReference type="NCBI Taxonomy" id="8469"/>
    <lineage>
        <taxon>Eukaryota</taxon>
        <taxon>Metazoa</taxon>
        <taxon>Chordata</taxon>
        <taxon>Craniata</taxon>
        <taxon>Vertebrata</taxon>
        <taxon>Euteleostomi</taxon>
        <taxon>Archelosauria</taxon>
        <taxon>Testudinata</taxon>
        <taxon>Testudines</taxon>
        <taxon>Cryptodira</taxon>
        <taxon>Durocryptodira</taxon>
        <taxon>Americhelydia</taxon>
        <taxon>Chelonioidea</taxon>
        <taxon>Cheloniidae</taxon>
        <taxon>Chelonia</taxon>
    </lineage>
</organism>
<dbReference type="STRING" id="8469.M7BA92"/>
<proteinExistence type="predicted"/>